<reference evidence="1 2" key="1">
    <citation type="submission" date="2018-08" db="EMBL/GenBank/DDBJ databases">
        <title>A genome reference for cultivated species of the human gut microbiota.</title>
        <authorList>
            <person name="Zou Y."/>
            <person name="Xue W."/>
            <person name="Luo G."/>
        </authorList>
    </citation>
    <scope>NUCLEOTIDE SEQUENCE [LARGE SCALE GENOMIC DNA]</scope>
    <source>
        <strain evidence="1 2">TF08-14</strain>
    </source>
</reference>
<sequence length="286" mass="31771">MTSTTAAADAAPAAAAANALRDFTRKWLPRFRDSRQNLHQLLDTGEFRADCAALGYIDDAGEAFDATYPGAFDNLEELDWHPPAVTDASLLGSAVMSKWDQVSHLVSHHFWATDKARCKAAGHEVRLWFILALERLAQLAGENSSAPLTCQPTALYLISSTHDHSRQPSRSPLVHQRLELHQNGDCRLVDHYLDEYGRSCISSDSYISISKDEAARLLDEASDWMGCHCCNVYESNSGTWTLIIEDEEGRSHYAFGALAMLDNRLAHLSNSLRRVLQRPDLLACSL</sequence>
<proteinExistence type="predicted"/>
<comment type="caution">
    <text evidence="1">The sequence shown here is derived from an EMBL/GenBank/DDBJ whole genome shotgun (WGS) entry which is preliminary data.</text>
</comment>
<dbReference type="RefSeq" id="WP_117678923.1">
    <property type="nucleotide sequence ID" value="NZ_QSRJ01000002.1"/>
</dbReference>
<evidence type="ECO:0000313" key="1">
    <source>
        <dbReference type="EMBL" id="RGL11564.1"/>
    </source>
</evidence>
<dbReference type="EMBL" id="QSRJ01000002">
    <property type="protein sequence ID" value="RGL11564.1"/>
    <property type="molecule type" value="Genomic_DNA"/>
</dbReference>
<dbReference type="AlphaFoldDB" id="A0A3E4QXK6"/>
<name>A0A3E4QXK6_9ACTN</name>
<dbReference type="Proteomes" id="UP000260943">
    <property type="component" value="Unassembled WGS sequence"/>
</dbReference>
<protein>
    <submittedName>
        <fullName evidence="1">Uncharacterized protein</fullName>
    </submittedName>
</protein>
<evidence type="ECO:0000313" key="2">
    <source>
        <dbReference type="Proteomes" id="UP000260943"/>
    </source>
</evidence>
<organism evidence="1 2">
    <name type="scientific">Collinsella tanakaei</name>
    <dbReference type="NCBI Taxonomy" id="626935"/>
    <lineage>
        <taxon>Bacteria</taxon>
        <taxon>Bacillati</taxon>
        <taxon>Actinomycetota</taxon>
        <taxon>Coriobacteriia</taxon>
        <taxon>Coriobacteriales</taxon>
        <taxon>Coriobacteriaceae</taxon>
        <taxon>Collinsella</taxon>
    </lineage>
</organism>
<accession>A0A3E4QXK6</accession>
<gene>
    <name evidence="1" type="ORF">DXC81_01865</name>
</gene>